<organism evidence="9 10">
    <name type="scientific">Marchantia polymorpha</name>
    <name type="common">Common liverwort</name>
    <name type="synonym">Marchantia aquatica</name>
    <dbReference type="NCBI Taxonomy" id="3197"/>
    <lineage>
        <taxon>Eukaryota</taxon>
        <taxon>Viridiplantae</taxon>
        <taxon>Streptophyta</taxon>
        <taxon>Embryophyta</taxon>
        <taxon>Marchantiophyta</taxon>
        <taxon>Marchantiopsida</taxon>
        <taxon>Marchantiidae</taxon>
        <taxon>Marchantiales</taxon>
        <taxon>Marchantiaceae</taxon>
        <taxon>Marchantia</taxon>
    </lineage>
</organism>
<dbReference type="GO" id="GO:0008517">
    <property type="term" value="F:folic acid transmembrane transporter activity"/>
    <property type="evidence" value="ECO:0000318"/>
    <property type="project" value="GO_Central"/>
</dbReference>
<dbReference type="Pfam" id="PF03092">
    <property type="entry name" value="BT1"/>
    <property type="match status" value="1"/>
</dbReference>
<comment type="subcellular location">
    <subcellularLocation>
        <location evidence="1">Membrane</location>
        <topology evidence="1">Multi-pass membrane protein</topology>
    </subcellularLocation>
</comment>
<dbReference type="GO" id="GO:0098838">
    <property type="term" value="P:folate transmembrane transport"/>
    <property type="evidence" value="ECO:0000318"/>
    <property type="project" value="GO_Central"/>
</dbReference>
<evidence type="ECO:0000256" key="4">
    <source>
        <dbReference type="ARBA" id="ARBA00022692"/>
    </source>
</evidence>
<evidence type="ECO:0000256" key="7">
    <source>
        <dbReference type="SAM" id="MobiDB-lite"/>
    </source>
</evidence>
<feature type="region of interest" description="Disordered" evidence="7">
    <location>
        <begin position="1"/>
        <end position="60"/>
    </location>
</feature>
<dbReference type="OMA" id="VSTQYYM"/>
<keyword evidence="4 8" id="KW-0812">Transmembrane</keyword>
<feature type="transmembrane region" description="Helical" evidence="8">
    <location>
        <begin position="378"/>
        <end position="397"/>
    </location>
</feature>
<feature type="transmembrane region" description="Helical" evidence="8">
    <location>
        <begin position="512"/>
        <end position="534"/>
    </location>
</feature>
<feature type="transmembrane region" description="Helical" evidence="8">
    <location>
        <begin position="260"/>
        <end position="280"/>
    </location>
</feature>
<evidence type="ECO:0000256" key="8">
    <source>
        <dbReference type="SAM" id="Phobius"/>
    </source>
</evidence>
<dbReference type="SUPFAM" id="SSF103473">
    <property type="entry name" value="MFS general substrate transporter"/>
    <property type="match status" value="1"/>
</dbReference>
<accession>A0A2R6WGD6</accession>
<dbReference type="InterPro" id="IPR039309">
    <property type="entry name" value="BT1"/>
</dbReference>
<evidence type="ECO:0000256" key="6">
    <source>
        <dbReference type="ARBA" id="ARBA00023136"/>
    </source>
</evidence>
<comment type="similarity">
    <text evidence="2">Belongs to the major facilitator superfamily. Folate-biopterin transporter (TC 2.A.71) family.</text>
</comment>
<dbReference type="InterPro" id="IPR004324">
    <property type="entry name" value="FBT"/>
</dbReference>
<sequence>MRSSSPKFHRLVQHRELEEGDENGRPPQLISLARVDLDDGGTPSASFPPQSEPVGLHSTSKQIECDSGRELLDPKEAISCSETQVAASDGESRGRKYPGVVVSWMGQRVSWIVMLNRELNVSFVFGIMVIYGFGQGVGGALNKVVVDYYWKDVQLAQPSSVQLYRGMTTIPWEVKPLWGLMTDILPIGGYYRRPYFVITGLLSAVATLVLVMGGQLWVPFAVGMLMVLAACAAMSDATIDAEVATKSREKPSLAADVQSLCAISLSVGSLLGYSVSGLAVDKLGSQGALGLMLIPAVLLLVLGFVLHEERVVQKWHNTQLSKQLWIVTEELWITLKHPKVWRPTLYMYLALAVSPDISEGKFFWYTDVQSGPGFAKEFVGAIYATGSVGTLLAVYIYHKRLKKVSFRKLLFWIQFLVAVFGMLDFILVTRLNRQLGIPDHYFVIGDEGLTQAINRLKWMPLLILAAKLCPPGIEGTFFSLLMSVDNVGMMTSTWTGALLLKLTNVTRTDFQYLWLAVVIRNVLRLVPICLVFLLPDTDPDEDILEPRQREEAIQLVETQVQKENGLASSV</sequence>
<dbReference type="AlphaFoldDB" id="A0A2R6WGD6"/>
<dbReference type="InterPro" id="IPR036259">
    <property type="entry name" value="MFS_trans_sf"/>
</dbReference>
<dbReference type="PANTHER" id="PTHR31585:SF6">
    <property type="entry name" value="FOLATE-BIOPTERIN TRANSPORTER 2-RELATED"/>
    <property type="match status" value="1"/>
</dbReference>
<evidence type="ECO:0000313" key="9">
    <source>
        <dbReference type="EMBL" id="PTQ32906.1"/>
    </source>
</evidence>
<gene>
    <name evidence="9" type="ORF">MARPO_0094s0073</name>
</gene>
<evidence type="ECO:0000256" key="3">
    <source>
        <dbReference type="ARBA" id="ARBA00022448"/>
    </source>
</evidence>
<dbReference type="PANTHER" id="PTHR31585">
    <property type="entry name" value="FOLATE-BIOPTERIN TRANSPORTER 1, CHLOROPLASTIC"/>
    <property type="match status" value="1"/>
</dbReference>
<feature type="transmembrane region" description="Helical" evidence="8">
    <location>
        <begin position="195"/>
        <end position="214"/>
    </location>
</feature>
<dbReference type="EMBL" id="KZ772766">
    <property type="protein sequence ID" value="PTQ32906.1"/>
    <property type="molecule type" value="Genomic_DNA"/>
</dbReference>
<protein>
    <submittedName>
        <fullName evidence="9">Uncharacterized protein</fullName>
    </submittedName>
</protein>
<evidence type="ECO:0000256" key="1">
    <source>
        <dbReference type="ARBA" id="ARBA00004141"/>
    </source>
</evidence>
<feature type="transmembrane region" description="Helical" evidence="8">
    <location>
        <begin position="477"/>
        <end position="500"/>
    </location>
</feature>
<keyword evidence="3" id="KW-0813">Transport</keyword>
<evidence type="ECO:0000256" key="5">
    <source>
        <dbReference type="ARBA" id="ARBA00022989"/>
    </source>
</evidence>
<dbReference type="Gramene" id="Mp2g18050.1">
    <property type="protein sequence ID" value="Mp2g18050.1.cds"/>
    <property type="gene ID" value="Mp2g18050"/>
</dbReference>
<keyword evidence="6 8" id="KW-0472">Membrane</keyword>
<feature type="transmembrane region" description="Helical" evidence="8">
    <location>
        <begin position="286"/>
        <end position="306"/>
    </location>
</feature>
<keyword evidence="5 8" id="KW-1133">Transmembrane helix</keyword>
<name>A0A2R6WGD6_MARPO</name>
<feature type="transmembrane region" description="Helical" evidence="8">
    <location>
        <begin position="409"/>
        <end position="428"/>
    </location>
</feature>
<feature type="transmembrane region" description="Helical" evidence="8">
    <location>
        <begin position="220"/>
        <end position="239"/>
    </location>
</feature>
<dbReference type="GO" id="GO:0016020">
    <property type="term" value="C:membrane"/>
    <property type="evidence" value="ECO:0007669"/>
    <property type="project" value="UniProtKB-SubCell"/>
</dbReference>
<evidence type="ECO:0000313" key="10">
    <source>
        <dbReference type="Proteomes" id="UP000244005"/>
    </source>
</evidence>
<evidence type="ECO:0000256" key="2">
    <source>
        <dbReference type="ARBA" id="ARBA00007015"/>
    </source>
</evidence>
<dbReference type="NCBIfam" id="TIGR00788">
    <property type="entry name" value="fbt"/>
    <property type="match status" value="1"/>
</dbReference>
<dbReference type="CDD" id="cd17484">
    <property type="entry name" value="MFS_FBT"/>
    <property type="match status" value="1"/>
</dbReference>
<keyword evidence="10" id="KW-1185">Reference proteome</keyword>
<dbReference type="OrthoDB" id="754047at2759"/>
<proteinExistence type="inferred from homology"/>
<dbReference type="Gene3D" id="1.20.1250.20">
    <property type="entry name" value="MFS general substrate transporter like domains"/>
    <property type="match status" value="1"/>
</dbReference>
<dbReference type="Proteomes" id="UP000244005">
    <property type="component" value="Unassembled WGS sequence"/>
</dbReference>
<reference evidence="10" key="1">
    <citation type="journal article" date="2017" name="Cell">
        <title>Insights into land plant evolution garnered from the Marchantia polymorpha genome.</title>
        <authorList>
            <person name="Bowman J.L."/>
            <person name="Kohchi T."/>
            <person name="Yamato K.T."/>
            <person name="Jenkins J."/>
            <person name="Shu S."/>
            <person name="Ishizaki K."/>
            <person name="Yamaoka S."/>
            <person name="Nishihama R."/>
            <person name="Nakamura Y."/>
            <person name="Berger F."/>
            <person name="Adam C."/>
            <person name="Aki S.S."/>
            <person name="Althoff F."/>
            <person name="Araki T."/>
            <person name="Arteaga-Vazquez M.A."/>
            <person name="Balasubrmanian S."/>
            <person name="Barry K."/>
            <person name="Bauer D."/>
            <person name="Boehm C.R."/>
            <person name="Briginshaw L."/>
            <person name="Caballero-Perez J."/>
            <person name="Catarino B."/>
            <person name="Chen F."/>
            <person name="Chiyoda S."/>
            <person name="Chovatia M."/>
            <person name="Davies K.M."/>
            <person name="Delmans M."/>
            <person name="Demura T."/>
            <person name="Dierschke T."/>
            <person name="Dolan L."/>
            <person name="Dorantes-Acosta A.E."/>
            <person name="Eklund D.M."/>
            <person name="Florent S.N."/>
            <person name="Flores-Sandoval E."/>
            <person name="Fujiyama A."/>
            <person name="Fukuzawa H."/>
            <person name="Galik B."/>
            <person name="Grimanelli D."/>
            <person name="Grimwood J."/>
            <person name="Grossniklaus U."/>
            <person name="Hamada T."/>
            <person name="Haseloff J."/>
            <person name="Hetherington A.J."/>
            <person name="Higo A."/>
            <person name="Hirakawa Y."/>
            <person name="Hundley H.N."/>
            <person name="Ikeda Y."/>
            <person name="Inoue K."/>
            <person name="Inoue S.I."/>
            <person name="Ishida S."/>
            <person name="Jia Q."/>
            <person name="Kakita M."/>
            <person name="Kanazawa T."/>
            <person name="Kawai Y."/>
            <person name="Kawashima T."/>
            <person name="Kennedy M."/>
            <person name="Kinose K."/>
            <person name="Kinoshita T."/>
            <person name="Kohara Y."/>
            <person name="Koide E."/>
            <person name="Komatsu K."/>
            <person name="Kopischke S."/>
            <person name="Kubo M."/>
            <person name="Kyozuka J."/>
            <person name="Lagercrantz U."/>
            <person name="Lin S.S."/>
            <person name="Lindquist E."/>
            <person name="Lipzen A.M."/>
            <person name="Lu C.W."/>
            <person name="De Luna E."/>
            <person name="Martienssen R.A."/>
            <person name="Minamino N."/>
            <person name="Mizutani M."/>
            <person name="Mizutani M."/>
            <person name="Mochizuki N."/>
            <person name="Monte I."/>
            <person name="Mosher R."/>
            <person name="Nagasaki H."/>
            <person name="Nakagami H."/>
            <person name="Naramoto S."/>
            <person name="Nishitani K."/>
            <person name="Ohtani M."/>
            <person name="Okamoto T."/>
            <person name="Okumura M."/>
            <person name="Phillips J."/>
            <person name="Pollak B."/>
            <person name="Reinders A."/>
            <person name="Rovekamp M."/>
            <person name="Sano R."/>
            <person name="Sawa S."/>
            <person name="Schmid M.W."/>
            <person name="Shirakawa M."/>
            <person name="Solano R."/>
            <person name="Spunde A."/>
            <person name="Suetsugu N."/>
            <person name="Sugano S."/>
            <person name="Sugiyama A."/>
            <person name="Sun R."/>
            <person name="Suzuki Y."/>
            <person name="Takenaka M."/>
            <person name="Takezawa D."/>
            <person name="Tomogane H."/>
            <person name="Tsuzuki M."/>
            <person name="Ueda T."/>
            <person name="Umeda M."/>
            <person name="Ward J.M."/>
            <person name="Watanabe Y."/>
            <person name="Yazaki K."/>
            <person name="Yokoyama R."/>
            <person name="Yoshitake Y."/>
            <person name="Yotsui I."/>
            <person name="Zachgo S."/>
            <person name="Schmutz J."/>
        </authorList>
    </citation>
    <scope>NUCLEOTIDE SEQUENCE [LARGE SCALE GENOMIC DNA]</scope>
    <source>
        <strain evidence="10">Tak-1</strain>
    </source>
</reference>